<dbReference type="GO" id="GO:0005737">
    <property type="term" value="C:cytoplasm"/>
    <property type="evidence" value="ECO:0007669"/>
    <property type="project" value="TreeGrafter"/>
</dbReference>
<sequence>MPTIVIYNPLCGDRTAKTFFDEHVLPLFAKASTPISSIMNTERVGHAGELAQNELEKSGETLTIVLGAGDGTLHEIINHLSNAELKGARIGGPPTQIHLVLVPCGTANALYASLFPPKGGDSSSVEYKLQSVMSYLKGADPRLVPLTLAITTLSPPPAVASSVVVSTSIHASILHDSEALRATIPGTERFKVAAKQNGTKWYNSHVKLLPVASLRVVQLYDPDTKSFINHPDADDNDPWPVIDIDEYHAFGGYVRCNDRSAVFRSYHFDGYSRAREAFANKVWAILQGAYQDGAHVNLSYDDKGQITTEQTDNPYAVEYIRCGGWEWIPDDLDDDAHLVCCDGAISTIEKGGRAVCVAATPDKNAGFLVHV</sequence>
<dbReference type="PANTHER" id="PTHR12358:SF105">
    <property type="entry name" value="DAGKC DOMAIN-CONTAINING PROTEIN"/>
    <property type="match status" value="1"/>
</dbReference>
<dbReference type="Pfam" id="PF00781">
    <property type="entry name" value="DAGK_cat"/>
    <property type="match status" value="1"/>
</dbReference>
<dbReference type="Proteomes" id="UP000518752">
    <property type="component" value="Unassembled WGS sequence"/>
</dbReference>
<dbReference type="InterPro" id="IPR050187">
    <property type="entry name" value="Lipid_Phosphate_FormReg"/>
</dbReference>
<evidence type="ECO:0000313" key="3">
    <source>
        <dbReference type="Proteomes" id="UP000518752"/>
    </source>
</evidence>
<dbReference type="PANTHER" id="PTHR12358">
    <property type="entry name" value="SPHINGOSINE KINASE"/>
    <property type="match status" value="1"/>
</dbReference>
<name>A0A8H5HYG9_9AGAR</name>
<accession>A0A8H5HYG9</accession>
<protein>
    <recommendedName>
        <fullName evidence="1">DAGKc domain-containing protein</fullName>
    </recommendedName>
</protein>
<dbReference type="GO" id="GO:0001727">
    <property type="term" value="F:lipid kinase activity"/>
    <property type="evidence" value="ECO:0007669"/>
    <property type="project" value="TreeGrafter"/>
</dbReference>
<dbReference type="Gene3D" id="3.40.50.10330">
    <property type="entry name" value="Probable inorganic polyphosphate/atp-NAD kinase, domain 1"/>
    <property type="match status" value="1"/>
</dbReference>
<dbReference type="OrthoDB" id="336240at2759"/>
<dbReference type="EMBL" id="JAACJN010000008">
    <property type="protein sequence ID" value="KAF5391842.1"/>
    <property type="molecule type" value="Genomic_DNA"/>
</dbReference>
<dbReference type="AlphaFoldDB" id="A0A8H5HYG9"/>
<proteinExistence type="predicted"/>
<comment type="caution">
    <text evidence="2">The sequence shown here is derived from an EMBL/GenBank/DDBJ whole genome shotgun (WGS) entry which is preliminary data.</text>
</comment>
<evidence type="ECO:0000259" key="1">
    <source>
        <dbReference type="PROSITE" id="PS50146"/>
    </source>
</evidence>
<dbReference type="GO" id="GO:0016020">
    <property type="term" value="C:membrane"/>
    <property type="evidence" value="ECO:0007669"/>
    <property type="project" value="TreeGrafter"/>
</dbReference>
<dbReference type="InterPro" id="IPR016064">
    <property type="entry name" value="NAD/diacylglycerol_kinase_sf"/>
</dbReference>
<feature type="domain" description="DAGKc" evidence="1">
    <location>
        <begin position="1"/>
        <end position="156"/>
    </location>
</feature>
<reference evidence="2 3" key="1">
    <citation type="journal article" date="2020" name="ISME J.">
        <title>Uncovering the hidden diversity of litter-decomposition mechanisms in mushroom-forming fungi.</title>
        <authorList>
            <person name="Floudas D."/>
            <person name="Bentzer J."/>
            <person name="Ahren D."/>
            <person name="Johansson T."/>
            <person name="Persson P."/>
            <person name="Tunlid A."/>
        </authorList>
    </citation>
    <scope>NUCLEOTIDE SEQUENCE [LARGE SCALE GENOMIC DNA]</scope>
    <source>
        <strain evidence="2 3">CBS 406.79</strain>
    </source>
</reference>
<dbReference type="PROSITE" id="PS50146">
    <property type="entry name" value="DAGK"/>
    <property type="match status" value="1"/>
</dbReference>
<dbReference type="SUPFAM" id="SSF111331">
    <property type="entry name" value="NAD kinase/diacylglycerol kinase-like"/>
    <property type="match status" value="1"/>
</dbReference>
<organism evidence="2 3">
    <name type="scientific">Collybiopsis confluens</name>
    <dbReference type="NCBI Taxonomy" id="2823264"/>
    <lineage>
        <taxon>Eukaryota</taxon>
        <taxon>Fungi</taxon>
        <taxon>Dikarya</taxon>
        <taxon>Basidiomycota</taxon>
        <taxon>Agaricomycotina</taxon>
        <taxon>Agaricomycetes</taxon>
        <taxon>Agaricomycetidae</taxon>
        <taxon>Agaricales</taxon>
        <taxon>Marasmiineae</taxon>
        <taxon>Omphalotaceae</taxon>
        <taxon>Collybiopsis</taxon>
    </lineage>
</organism>
<evidence type="ECO:0000313" key="2">
    <source>
        <dbReference type="EMBL" id="KAF5391842.1"/>
    </source>
</evidence>
<gene>
    <name evidence="2" type="ORF">D9757_001628</name>
</gene>
<keyword evidence="3" id="KW-1185">Reference proteome</keyword>
<dbReference type="GO" id="GO:0046512">
    <property type="term" value="P:sphingosine biosynthetic process"/>
    <property type="evidence" value="ECO:0007669"/>
    <property type="project" value="TreeGrafter"/>
</dbReference>
<dbReference type="InterPro" id="IPR001206">
    <property type="entry name" value="Diacylglycerol_kinase_cat_dom"/>
</dbReference>
<dbReference type="InterPro" id="IPR017438">
    <property type="entry name" value="ATP-NAD_kinase_N"/>
</dbReference>